<proteinExistence type="predicted"/>
<evidence type="ECO:0000313" key="2">
    <source>
        <dbReference type="Proteomes" id="UP000326537"/>
    </source>
</evidence>
<gene>
    <name evidence="1" type="ORF">VBApiPXC38_20</name>
</gene>
<dbReference type="Proteomes" id="UP000326537">
    <property type="component" value="Segment"/>
</dbReference>
<sequence>MSESENKVIPFARKMPTEKDLKAMDVSPNAIYLDDVQKMGNLVTAWHAGLVQDLHHKLQMPADVGIDIPTGEVDSEGKDIVIDGNEDHKAGFLAGLNYALERLDTFPIKGVPEDEDLT</sequence>
<name>A0A5P8PQY9_9CAUD</name>
<keyword evidence="1" id="KW-0176">Collagen</keyword>
<reference evidence="1 2" key="1">
    <citation type="submission" date="2019-09" db="EMBL/GenBank/DDBJ databases">
        <title>The characteristics and genome analysis of VB_ApiP_XC38, a novel N4-like phage Infecting Acinetobacter pittii.</title>
        <authorList>
            <person name="Cheng M."/>
        </authorList>
    </citation>
    <scope>NUCLEOTIDE SEQUENCE [LARGE SCALE GENOMIC DNA]</scope>
</reference>
<dbReference type="EMBL" id="MN508356">
    <property type="protein sequence ID" value="QFR59707.1"/>
    <property type="molecule type" value="Genomic_DNA"/>
</dbReference>
<keyword evidence="2" id="KW-1185">Reference proteome</keyword>
<evidence type="ECO:0000313" key="1">
    <source>
        <dbReference type="EMBL" id="QFR59707.1"/>
    </source>
</evidence>
<accession>A0A5P8PQY9</accession>
<protein>
    <submittedName>
        <fullName evidence="1">Collagen, type VI, alpha 3</fullName>
    </submittedName>
</protein>
<organism evidence="1 2">
    <name type="scientific">Acinetobacter phage VB_ApiP_XC38</name>
    <dbReference type="NCBI Taxonomy" id="2655002"/>
    <lineage>
        <taxon>Viruses</taxon>
        <taxon>Duplodnaviria</taxon>
        <taxon>Heunggongvirae</taxon>
        <taxon>Uroviricota</taxon>
        <taxon>Caudoviricetes</taxon>
        <taxon>Schitoviridae</taxon>
        <taxon>Exceevirus</taxon>
        <taxon>Exceevirus Xc38</taxon>
    </lineage>
</organism>